<comment type="caution">
    <text evidence="1">The sequence shown here is derived from an EMBL/GenBank/DDBJ whole genome shotgun (WGS) entry which is preliminary data.</text>
</comment>
<dbReference type="EMBL" id="REGN01004525">
    <property type="protein sequence ID" value="RNA17136.1"/>
    <property type="molecule type" value="Genomic_DNA"/>
</dbReference>
<organism evidence="1 2">
    <name type="scientific">Brachionus plicatilis</name>
    <name type="common">Marine rotifer</name>
    <name type="synonym">Brachionus muelleri</name>
    <dbReference type="NCBI Taxonomy" id="10195"/>
    <lineage>
        <taxon>Eukaryota</taxon>
        <taxon>Metazoa</taxon>
        <taxon>Spiralia</taxon>
        <taxon>Gnathifera</taxon>
        <taxon>Rotifera</taxon>
        <taxon>Eurotatoria</taxon>
        <taxon>Monogononta</taxon>
        <taxon>Pseudotrocha</taxon>
        <taxon>Ploima</taxon>
        <taxon>Brachionidae</taxon>
        <taxon>Brachionus</taxon>
    </lineage>
</organism>
<accession>A0A3M7R0N7</accession>
<dbReference type="AlphaFoldDB" id="A0A3M7R0N7"/>
<dbReference type="Proteomes" id="UP000276133">
    <property type="component" value="Unassembled WGS sequence"/>
</dbReference>
<keyword evidence="2" id="KW-1185">Reference proteome</keyword>
<name>A0A3M7R0N7_BRAPC</name>
<proteinExistence type="predicted"/>
<gene>
    <name evidence="1" type="ORF">BpHYR1_034563</name>
</gene>
<protein>
    <submittedName>
        <fullName evidence="1">Uncharacterized protein</fullName>
    </submittedName>
</protein>
<evidence type="ECO:0000313" key="2">
    <source>
        <dbReference type="Proteomes" id="UP000276133"/>
    </source>
</evidence>
<sequence length="63" mass="7516">MPIQEFSNKLVMPKFTKFKTLVLSEFHIFDSKFKNYFSTAMINCFYIISPGKKEFLFSFCEII</sequence>
<evidence type="ECO:0000313" key="1">
    <source>
        <dbReference type="EMBL" id="RNA17136.1"/>
    </source>
</evidence>
<reference evidence="1 2" key="1">
    <citation type="journal article" date="2018" name="Sci. Rep.">
        <title>Genomic signatures of local adaptation to the degree of environmental predictability in rotifers.</title>
        <authorList>
            <person name="Franch-Gras L."/>
            <person name="Hahn C."/>
            <person name="Garcia-Roger E.M."/>
            <person name="Carmona M.J."/>
            <person name="Serra M."/>
            <person name="Gomez A."/>
        </authorList>
    </citation>
    <scope>NUCLEOTIDE SEQUENCE [LARGE SCALE GENOMIC DNA]</scope>
    <source>
        <strain evidence="1">HYR1</strain>
    </source>
</reference>